<evidence type="ECO:0000256" key="1">
    <source>
        <dbReference type="SAM" id="MobiDB-lite"/>
    </source>
</evidence>
<gene>
    <name evidence="2" type="ORF">IAC29_00630</name>
</gene>
<evidence type="ECO:0008006" key="4">
    <source>
        <dbReference type="Google" id="ProtNLM"/>
    </source>
</evidence>
<dbReference type="InterPro" id="IPR014710">
    <property type="entry name" value="RmlC-like_jellyroll"/>
</dbReference>
<feature type="region of interest" description="Disordered" evidence="1">
    <location>
        <begin position="322"/>
        <end position="359"/>
    </location>
</feature>
<dbReference type="EMBL" id="JADIMQ010000010">
    <property type="protein sequence ID" value="MBO8447760.1"/>
    <property type="molecule type" value="Genomic_DNA"/>
</dbReference>
<reference evidence="2" key="1">
    <citation type="submission" date="2020-10" db="EMBL/GenBank/DDBJ databases">
        <authorList>
            <person name="Gilroy R."/>
        </authorList>
    </citation>
    <scope>NUCLEOTIDE SEQUENCE</scope>
    <source>
        <strain evidence="2">20514</strain>
    </source>
</reference>
<protein>
    <recommendedName>
        <fullName evidence="4">Mannose-6-phosphate isomerase</fullName>
    </recommendedName>
</protein>
<proteinExistence type="predicted"/>
<sequence length="373" mass="41181">MEKIRKLYPMKFQSLETEEPWGKVTIGLADLGIEDSVVAEGWLGGNSIGEIMETYLERVVGDYVYSCYGRQFPLLVKFLEVDGEMPVHVHPDDEIAGQRYDALGGKELWYIAEEGEEPALYVGFSKEMSAGEVYGKCLDSSIREEMNVIRPRKGDFLTIEPGTVHSASGKGLRIIVVKESSELPFKLQDKEEDSAELAGTHLAEAMDFIDYGKYVPAAGATADGDGGQMEKLAECPEFNVTRIRLSEPLHIFSGESDSYILLVCVEGEASLQIPGTGEDGKRTVENYSLRKGETVLVPAEVQDLYVVPVDRDTVLLEAASGKRDDSDGYINPDTEPFLEGEDYEGLEDEYGEKEAGQEAPVSGYEKFFMKKGS</sequence>
<dbReference type="Gene3D" id="2.60.120.10">
    <property type="entry name" value="Jelly Rolls"/>
    <property type="match status" value="2"/>
</dbReference>
<organism evidence="2 3">
    <name type="scientific">Candidatus Cryptobacteroides merdigallinarum</name>
    <dbReference type="NCBI Taxonomy" id="2840770"/>
    <lineage>
        <taxon>Bacteria</taxon>
        <taxon>Pseudomonadati</taxon>
        <taxon>Bacteroidota</taxon>
        <taxon>Bacteroidia</taxon>
        <taxon>Bacteroidales</taxon>
        <taxon>Candidatus Cryptobacteroides</taxon>
    </lineage>
</organism>
<reference evidence="2" key="2">
    <citation type="journal article" date="2021" name="PeerJ">
        <title>Extensive microbial diversity within the chicken gut microbiome revealed by metagenomics and culture.</title>
        <authorList>
            <person name="Gilroy R."/>
            <person name="Ravi A."/>
            <person name="Getino M."/>
            <person name="Pursley I."/>
            <person name="Horton D.L."/>
            <person name="Alikhan N.F."/>
            <person name="Baker D."/>
            <person name="Gharbi K."/>
            <person name="Hall N."/>
            <person name="Watson M."/>
            <person name="Adriaenssens E.M."/>
            <person name="Foster-Nyarko E."/>
            <person name="Jarju S."/>
            <person name="Secka A."/>
            <person name="Antonio M."/>
            <person name="Oren A."/>
            <person name="Chaudhuri R.R."/>
            <person name="La Ragione R."/>
            <person name="Hildebrand F."/>
            <person name="Pallen M.J."/>
        </authorList>
    </citation>
    <scope>NUCLEOTIDE SEQUENCE</scope>
    <source>
        <strain evidence="2">20514</strain>
    </source>
</reference>
<dbReference type="InterPro" id="IPR011051">
    <property type="entry name" value="RmlC_Cupin_sf"/>
</dbReference>
<evidence type="ECO:0000313" key="2">
    <source>
        <dbReference type="EMBL" id="MBO8447760.1"/>
    </source>
</evidence>
<feature type="compositionally biased region" description="Acidic residues" evidence="1">
    <location>
        <begin position="336"/>
        <end position="351"/>
    </location>
</feature>
<dbReference type="Proteomes" id="UP000810252">
    <property type="component" value="Unassembled WGS sequence"/>
</dbReference>
<dbReference type="AlphaFoldDB" id="A0A9D9EIT7"/>
<dbReference type="SUPFAM" id="SSF51182">
    <property type="entry name" value="RmlC-like cupins"/>
    <property type="match status" value="1"/>
</dbReference>
<comment type="caution">
    <text evidence="2">The sequence shown here is derived from an EMBL/GenBank/DDBJ whole genome shotgun (WGS) entry which is preliminary data.</text>
</comment>
<accession>A0A9D9EIT7</accession>
<name>A0A9D9EIT7_9BACT</name>
<evidence type="ECO:0000313" key="3">
    <source>
        <dbReference type="Proteomes" id="UP000810252"/>
    </source>
</evidence>